<dbReference type="InterPro" id="IPR000873">
    <property type="entry name" value="AMP-dep_synth/lig_dom"/>
</dbReference>
<dbReference type="NCBIfam" id="NF001208">
    <property type="entry name" value="PRK00174.1"/>
    <property type="match status" value="1"/>
</dbReference>
<feature type="domain" description="AMP-dependent synthetase/ligase" evidence="8">
    <location>
        <begin position="91"/>
        <end position="480"/>
    </location>
</feature>
<feature type="binding site" evidence="6">
    <location>
        <position position="317"/>
    </location>
    <ligand>
        <name>CoA</name>
        <dbReference type="ChEBI" id="CHEBI:57287"/>
    </ligand>
</feature>
<accession>A0A3D8K0S8</accession>
<dbReference type="SUPFAM" id="SSF56801">
    <property type="entry name" value="Acetyl-CoA synthetase-like"/>
    <property type="match status" value="1"/>
</dbReference>
<dbReference type="Gene3D" id="3.40.50.12780">
    <property type="entry name" value="N-terminal domain of ligase-like"/>
    <property type="match status" value="1"/>
</dbReference>
<dbReference type="InterPro" id="IPR042099">
    <property type="entry name" value="ANL_N_sf"/>
</dbReference>
<dbReference type="Proteomes" id="UP000256838">
    <property type="component" value="Unassembled WGS sequence"/>
</dbReference>
<dbReference type="OrthoDB" id="9766486at2"/>
<keyword evidence="4 6" id="KW-0067">ATP-binding</keyword>
<keyword evidence="2 6" id="KW-0436">Ligase</keyword>
<comment type="caution">
    <text evidence="6">Lacks conserved residue(s) required for the propagation of feature annotation.</text>
</comment>
<dbReference type="EC" id="6.2.1.1" evidence="6"/>
<dbReference type="GO" id="GO:0016208">
    <property type="term" value="F:AMP binding"/>
    <property type="evidence" value="ECO:0007669"/>
    <property type="project" value="InterPro"/>
</dbReference>
<evidence type="ECO:0000313" key="12">
    <source>
        <dbReference type="Proteomes" id="UP000256838"/>
    </source>
</evidence>
<gene>
    <name evidence="11" type="primary">acs</name>
    <name evidence="6" type="synonym">acsA</name>
    <name evidence="11" type="ORF">DWV00_12855</name>
</gene>
<feature type="binding site" evidence="6">
    <location>
        <position position="536"/>
    </location>
    <ligand>
        <name>CoA</name>
        <dbReference type="ChEBI" id="CHEBI:57287"/>
    </ligand>
</feature>
<evidence type="ECO:0000256" key="1">
    <source>
        <dbReference type="ARBA" id="ARBA00006432"/>
    </source>
</evidence>
<feature type="binding site" evidence="6">
    <location>
        <position position="539"/>
    </location>
    <ligand>
        <name>ATP</name>
        <dbReference type="ChEBI" id="CHEBI:30616"/>
    </ligand>
</feature>
<keyword evidence="6" id="KW-0460">Magnesium</keyword>
<dbReference type="GO" id="GO:0003987">
    <property type="term" value="F:acetate-CoA ligase activity"/>
    <property type="evidence" value="ECO:0007669"/>
    <property type="project" value="UniProtKB-UniRule"/>
</dbReference>
<protein>
    <recommendedName>
        <fullName evidence="6">Acetyl-coenzyme A synthetase</fullName>
        <shortName evidence="6">AcCoA synthetase</shortName>
        <shortName evidence="6">Acs</shortName>
        <ecNumber evidence="6">6.2.1.1</ecNumber>
    </recommendedName>
    <alternativeName>
        <fullName evidence="6">Acetate--CoA ligase</fullName>
    </alternativeName>
    <alternativeName>
        <fullName evidence="6">Acyl-activating enzyme</fullName>
    </alternativeName>
</protein>
<dbReference type="AlphaFoldDB" id="A0A3D8K0S8"/>
<dbReference type="Pfam" id="PF00501">
    <property type="entry name" value="AMP-binding"/>
    <property type="match status" value="1"/>
</dbReference>
<sequence>MTSMELPPQKQRSFEPTAEAQSGANISGMAAYRELASQAERDYEGFWAGLAREALEWRKPFGKVLDESNAPFYKWFEDGELNASYNCLDRHVAAGHGDRVAIVFEADDGTVTRVTYAQMLSRVSRLANALKRRGIQRGDRVVIYMPMSIEGIAAMQACARIGATHSVVFGGFSAKSLHERIVDVGAVAVITADEQVRGGKTLPLKQIADDALAMGGCDAVKTTIVYRRTGGYVAWRESRDCWLHEIVENEPDVCEPEWVGAEHPLFILYTSGSTGKPKGVQHSTAGYLLWAAQTMKWTFDWKREDVFWCTADIGWITGHTYIAYGPLALGATQVVFEGVPTYPNAGRFWKMIGDHRVSLFYTAPTAIRSLIKAAEADANVHPARHDLSSLRIIGTVGEPINPEAWMWYHRHVGGERCPVVDTWWQTETGGHMIAPMPGATPTVPGSCTLPLPGIMAAVVDETGQDVPDGQGGILVVKRPWPSMIRTVWGDPERFVKSYYPQELGGALYLAGDGAVRDKDTAYFTITGRIDDVLNVSGHRLGTMEIESALVAHELVAEAAVVGRPDETTGEAVVAFVVLKRARPQGEEAEQLAKALRDWVGKEIGPIAKPKEIRFGDNLPKTRSGKIMRRLLRSLAKGEAITQDTSTLENPDILNQLGQAR</sequence>
<dbReference type="CDD" id="cd05966">
    <property type="entry name" value="ACS"/>
    <property type="match status" value="1"/>
</dbReference>
<feature type="binding site" evidence="6">
    <location>
        <position position="555"/>
    </location>
    <ligand>
        <name>Mg(2+)</name>
        <dbReference type="ChEBI" id="CHEBI:18420"/>
    </ligand>
</feature>
<evidence type="ECO:0000256" key="3">
    <source>
        <dbReference type="ARBA" id="ARBA00022741"/>
    </source>
</evidence>
<feature type="region of interest" description="Disordered" evidence="7">
    <location>
        <begin position="1"/>
        <end position="22"/>
    </location>
</feature>
<dbReference type="InterPro" id="IPR032387">
    <property type="entry name" value="ACAS_N"/>
</dbReference>
<evidence type="ECO:0000256" key="7">
    <source>
        <dbReference type="SAM" id="MobiDB-lite"/>
    </source>
</evidence>
<keyword evidence="12" id="KW-1185">Reference proteome</keyword>
<dbReference type="GO" id="GO:0005829">
    <property type="term" value="C:cytosol"/>
    <property type="evidence" value="ECO:0007669"/>
    <property type="project" value="TreeGrafter"/>
</dbReference>
<evidence type="ECO:0000259" key="10">
    <source>
        <dbReference type="Pfam" id="PF16177"/>
    </source>
</evidence>
<feature type="binding site" evidence="6">
    <location>
        <begin position="197"/>
        <end position="200"/>
    </location>
    <ligand>
        <name>CoA</name>
        <dbReference type="ChEBI" id="CHEBI:57287"/>
    </ligand>
</feature>
<dbReference type="FunFam" id="3.40.50.12780:FF:000001">
    <property type="entry name" value="Acetyl-coenzyme A synthetase"/>
    <property type="match status" value="1"/>
</dbReference>
<evidence type="ECO:0000259" key="8">
    <source>
        <dbReference type="Pfam" id="PF00501"/>
    </source>
</evidence>
<keyword evidence="3 6" id="KW-0547">Nucleotide-binding</keyword>
<feature type="modified residue" description="N6-acetyllysine" evidence="6">
    <location>
        <position position="625"/>
    </location>
</feature>
<evidence type="ECO:0000256" key="5">
    <source>
        <dbReference type="ARBA" id="ARBA00022990"/>
    </source>
</evidence>
<dbReference type="NCBIfam" id="TIGR02188">
    <property type="entry name" value="Ac_CoA_lig_AcsA"/>
    <property type="match status" value="1"/>
</dbReference>
<dbReference type="Pfam" id="PF13193">
    <property type="entry name" value="AMP-binding_C"/>
    <property type="match status" value="1"/>
</dbReference>
<keyword evidence="6" id="KW-0479">Metal-binding</keyword>
<feature type="binding site" evidence="6">
    <location>
        <begin position="397"/>
        <end position="399"/>
    </location>
    <ligand>
        <name>ATP</name>
        <dbReference type="ChEBI" id="CHEBI:30616"/>
    </ligand>
</feature>
<comment type="catalytic activity">
    <reaction evidence="6">
        <text>acetate + ATP + CoA = acetyl-CoA + AMP + diphosphate</text>
        <dbReference type="Rhea" id="RHEA:23176"/>
        <dbReference type="ChEBI" id="CHEBI:30089"/>
        <dbReference type="ChEBI" id="CHEBI:30616"/>
        <dbReference type="ChEBI" id="CHEBI:33019"/>
        <dbReference type="ChEBI" id="CHEBI:57287"/>
        <dbReference type="ChEBI" id="CHEBI:57288"/>
        <dbReference type="ChEBI" id="CHEBI:456215"/>
        <dbReference type="EC" id="6.2.1.1"/>
    </reaction>
</comment>
<feature type="binding site" evidence="6">
    <location>
        <begin position="421"/>
        <end position="426"/>
    </location>
    <ligand>
        <name>ATP</name>
        <dbReference type="ChEBI" id="CHEBI:30616"/>
    </ligand>
</feature>
<proteinExistence type="inferred from homology"/>
<dbReference type="InterPro" id="IPR025110">
    <property type="entry name" value="AMP-bd_C"/>
</dbReference>
<reference evidence="11 12" key="1">
    <citation type="submission" date="2018-08" db="EMBL/GenBank/DDBJ databases">
        <title>Paraburkholderia sp. DHOM06 isolated from forest soil.</title>
        <authorList>
            <person name="Gao Z.-H."/>
            <person name="Qiu L.-H."/>
        </authorList>
    </citation>
    <scope>NUCLEOTIDE SEQUENCE [LARGE SCALE GENOMIC DNA]</scope>
    <source>
        <strain evidence="11 12">DHOM06</strain>
    </source>
</reference>
<evidence type="ECO:0000256" key="6">
    <source>
        <dbReference type="HAMAP-Rule" id="MF_01123"/>
    </source>
</evidence>
<organism evidence="11 12">
    <name type="scientific">Trinickia dinghuensis</name>
    <dbReference type="NCBI Taxonomy" id="2291023"/>
    <lineage>
        <taxon>Bacteria</taxon>
        <taxon>Pseudomonadati</taxon>
        <taxon>Pseudomonadota</taxon>
        <taxon>Betaproteobacteria</taxon>
        <taxon>Burkholderiales</taxon>
        <taxon>Burkholderiaceae</taxon>
        <taxon>Trinickia</taxon>
    </lineage>
</organism>
<dbReference type="GO" id="GO:0019427">
    <property type="term" value="P:acetyl-CoA biosynthetic process from acetate"/>
    <property type="evidence" value="ECO:0007669"/>
    <property type="project" value="UniProtKB-UniRule"/>
</dbReference>
<dbReference type="GO" id="GO:0046872">
    <property type="term" value="F:metal ion binding"/>
    <property type="evidence" value="ECO:0007669"/>
    <property type="project" value="UniProtKB-KW"/>
</dbReference>
<feature type="domain" description="AMP-binding enzyme C-terminal" evidence="9">
    <location>
        <begin position="544"/>
        <end position="625"/>
    </location>
</feature>
<evidence type="ECO:0000256" key="4">
    <source>
        <dbReference type="ARBA" id="ARBA00022840"/>
    </source>
</evidence>
<comment type="function">
    <text evidence="6">Catalyzes the conversion of acetate into acetyl-CoA (AcCoA), an essential intermediate at the junction of anabolic and catabolic pathways. AcsA undergoes a two-step reaction. In the first half reaction, AcsA combines acetate with ATP to form acetyl-adenylate (AcAMP) intermediate. In the second half reaction, it can then transfer the acetyl group from AcAMP to the sulfhydryl group of CoA, forming the product AcCoA.</text>
</comment>
<evidence type="ECO:0000313" key="11">
    <source>
        <dbReference type="EMBL" id="RDU98211.1"/>
    </source>
</evidence>
<dbReference type="Gene3D" id="3.30.300.30">
    <property type="match status" value="1"/>
</dbReference>
<comment type="similarity">
    <text evidence="1 6">Belongs to the ATP-dependent AMP-binding enzyme family.</text>
</comment>
<feature type="binding site" evidence="6">
    <location>
        <position position="552"/>
    </location>
    <ligand>
        <name>Mg(2+)</name>
        <dbReference type="ChEBI" id="CHEBI:18420"/>
    </ligand>
</feature>
<comment type="cofactor">
    <cofactor evidence="6">
        <name>Mg(2+)</name>
        <dbReference type="ChEBI" id="CHEBI:18420"/>
    </cofactor>
</comment>
<dbReference type="InterPro" id="IPR011904">
    <property type="entry name" value="Ac_CoA_lig"/>
</dbReference>
<comment type="PTM">
    <text evidence="6">Acetylated. Deacetylation by the SIR2-homolog deacetylase activates the enzyme.</text>
</comment>
<dbReference type="PANTHER" id="PTHR24095:SF14">
    <property type="entry name" value="ACETYL-COENZYME A SYNTHETASE 1"/>
    <property type="match status" value="1"/>
</dbReference>
<dbReference type="InterPro" id="IPR045851">
    <property type="entry name" value="AMP-bd_C_sf"/>
</dbReference>
<feature type="binding site" evidence="6">
    <location>
        <position position="550"/>
    </location>
    <ligand>
        <name>Mg(2+)</name>
        <dbReference type="ChEBI" id="CHEBI:18420"/>
    </ligand>
</feature>
<dbReference type="PROSITE" id="PS00455">
    <property type="entry name" value="AMP_BINDING"/>
    <property type="match status" value="1"/>
</dbReference>
<dbReference type="HAMAP" id="MF_01123">
    <property type="entry name" value="Ac_CoA_synth"/>
    <property type="match status" value="1"/>
</dbReference>
<dbReference type="Pfam" id="PF16177">
    <property type="entry name" value="ACAS_N"/>
    <property type="match status" value="1"/>
</dbReference>
<dbReference type="GO" id="GO:0005524">
    <property type="term" value="F:ATP binding"/>
    <property type="evidence" value="ECO:0007669"/>
    <property type="project" value="UniProtKB-KW"/>
</dbReference>
<feature type="binding site" evidence="6">
    <location>
        <position position="528"/>
    </location>
    <ligand>
        <name>ATP</name>
        <dbReference type="ChEBI" id="CHEBI:30616"/>
    </ligand>
</feature>
<keyword evidence="5 6" id="KW-0007">Acetylation</keyword>
<feature type="domain" description="Acetyl-coenzyme A synthetase N-terminal" evidence="10">
    <location>
        <begin position="32"/>
        <end position="87"/>
    </location>
</feature>
<name>A0A3D8K0S8_9BURK</name>
<evidence type="ECO:0000256" key="2">
    <source>
        <dbReference type="ARBA" id="ARBA00022598"/>
    </source>
</evidence>
<dbReference type="PANTHER" id="PTHR24095">
    <property type="entry name" value="ACETYL-COENZYME A SYNTHETASE"/>
    <property type="match status" value="1"/>
</dbReference>
<evidence type="ECO:0000259" key="9">
    <source>
        <dbReference type="Pfam" id="PF13193"/>
    </source>
</evidence>
<dbReference type="EMBL" id="QRGA01000007">
    <property type="protein sequence ID" value="RDU98211.1"/>
    <property type="molecule type" value="Genomic_DNA"/>
</dbReference>
<comment type="caution">
    <text evidence="11">The sequence shown here is derived from an EMBL/GenBank/DDBJ whole genome shotgun (WGS) entry which is preliminary data.</text>
</comment>
<dbReference type="InterPro" id="IPR020845">
    <property type="entry name" value="AMP-binding_CS"/>
</dbReference>
<feature type="binding site" evidence="6">
    <location>
        <position position="512"/>
    </location>
    <ligand>
        <name>ATP</name>
        <dbReference type="ChEBI" id="CHEBI:30616"/>
    </ligand>
</feature>